<evidence type="ECO:0000313" key="2">
    <source>
        <dbReference type="Proteomes" id="UP000019149"/>
    </source>
</evidence>
<dbReference type="CTD" id="36340652"/>
<dbReference type="RefSeq" id="XP_024351423.1">
    <property type="nucleotide sequence ID" value="XM_024494186.1"/>
</dbReference>
<sequence>MAWSRSKWSHFHSLFSTGPIKNVLHNVGENFDKSSTCGVQNLLNNLTIEFAFCYLKLSNLDAKVKNTQCFDENICHLRNLYHYKLAALRGKRGIGESNIDSSTCHGQFLRPVSGHLTASSSPHILLPQLSKIPKYVVLLIGILKLINLVKNLFTKLLNGVIIWPNKPTAKSFHSSHNSFKKYAGSCFAFPPHISSNDPNAWYFNLVQRLGKREPQRNKETAKFLISLSNYTCFFSSQPLKSAHI</sequence>
<dbReference type="GeneID" id="36340652"/>
<dbReference type="KEGG" id="egl:EGR_04937"/>
<dbReference type="AlphaFoldDB" id="W6UPM5"/>
<dbReference type="Proteomes" id="UP000019149">
    <property type="component" value="Unassembled WGS sequence"/>
</dbReference>
<reference evidence="1 2" key="1">
    <citation type="journal article" date="2013" name="Nat. Genet.">
        <title>The genome of the hydatid tapeworm Echinococcus granulosus.</title>
        <authorList>
            <person name="Zheng H."/>
            <person name="Zhang W."/>
            <person name="Zhang L."/>
            <person name="Zhang Z."/>
            <person name="Li J."/>
            <person name="Lu G."/>
            <person name="Zhu Y."/>
            <person name="Wang Y."/>
            <person name="Huang Y."/>
            <person name="Liu J."/>
            <person name="Kang H."/>
            <person name="Chen J."/>
            <person name="Wang L."/>
            <person name="Chen A."/>
            <person name="Yu S."/>
            <person name="Gao Z."/>
            <person name="Jin L."/>
            <person name="Gu W."/>
            <person name="Wang Z."/>
            <person name="Zhao L."/>
            <person name="Shi B."/>
            <person name="Wen H."/>
            <person name="Lin R."/>
            <person name="Jones M.K."/>
            <person name="Brejova B."/>
            <person name="Vinar T."/>
            <person name="Zhao G."/>
            <person name="McManus D.P."/>
            <person name="Chen Z."/>
            <person name="Zhou Y."/>
            <person name="Wang S."/>
        </authorList>
    </citation>
    <scope>NUCLEOTIDE SEQUENCE [LARGE SCALE GENOMIC DNA]</scope>
</reference>
<keyword evidence="2" id="KW-1185">Reference proteome</keyword>
<organism evidence="1 2">
    <name type="scientific">Echinococcus granulosus</name>
    <name type="common">Hydatid tapeworm</name>
    <dbReference type="NCBI Taxonomy" id="6210"/>
    <lineage>
        <taxon>Eukaryota</taxon>
        <taxon>Metazoa</taxon>
        <taxon>Spiralia</taxon>
        <taxon>Lophotrochozoa</taxon>
        <taxon>Platyhelminthes</taxon>
        <taxon>Cestoda</taxon>
        <taxon>Eucestoda</taxon>
        <taxon>Cyclophyllidea</taxon>
        <taxon>Taeniidae</taxon>
        <taxon>Echinococcus</taxon>
        <taxon>Echinococcus granulosus group</taxon>
    </lineage>
</organism>
<evidence type="ECO:0000313" key="1">
    <source>
        <dbReference type="EMBL" id="EUB60227.1"/>
    </source>
</evidence>
<gene>
    <name evidence="1" type="ORF">EGR_04937</name>
</gene>
<protein>
    <submittedName>
        <fullName evidence="1">Uncharacterized protein</fullName>
    </submittedName>
</protein>
<accession>W6UPM5</accession>
<dbReference type="EMBL" id="APAU02000033">
    <property type="protein sequence ID" value="EUB60227.1"/>
    <property type="molecule type" value="Genomic_DNA"/>
</dbReference>
<comment type="caution">
    <text evidence="1">The sequence shown here is derived from an EMBL/GenBank/DDBJ whole genome shotgun (WGS) entry which is preliminary data.</text>
</comment>
<proteinExistence type="predicted"/>
<name>W6UPM5_ECHGR</name>